<proteinExistence type="predicted"/>
<reference evidence="2 3" key="1">
    <citation type="submission" date="2019-07" db="EMBL/GenBank/DDBJ databases">
        <title>Tepidimonas sediminis YIM 72259 draft genome.</title>
        <authorList>
            <person name="Da Costa M.S."/>
            <person name="Froufe H.J.C."/>
            <person name="Egas C."/>
            <person name="Albuquerque L."/>
        </authorList>
    </citation>
    <scope>NUCLEOTIDE SEQUENCE [LARGE SCALE GENOMIC DNA]</scope>
    <source>
        <strain evidence="2 3">YIM 72259</strain>
    </source>
</reference>
<keyword evidence="2" id="KW-0255">Endonuclease</keyword>
<keyword evidence="3" id="KW-1185">Reference proteome</keyword>
<evidence type="ECO:0000259" key="1">
    <source>
        <dbReference type="Pfam" id="PF05685"/>
    </source>
</evidence>
<dbReference type="PANTHER" id="PTHR36558">
    <property type="entry name" value="GLR1098 PROTEIN"/>
    <property type="match status" value="1"/>
</dbReference>
<dbReference type="OrthoDB" id="9799703at2"/>
<dbReference type="RefSeq" id="WP_143895212.1">
    <property type="nucleotide sequence ID" value="NZ_VJND01000008.1"/>
</dbReference>
<dbReference type="InterPro" id="IPR012296">
    <property type="entry name" value="Nuclease_put_TT1808"/>
</dbReference>
<dbReference type="CDD" id="cd06260">
    <property type="entry name" value="DUF820-like"/>
    <property type="match status" value="1"/>
</dbReference>
<dbReference type="EMBL" id="VJND01000008">
    <property type="protein sequence ID" value="TSE25229.1"/>
    <property type="molecule type" value="Genomic_DNA"/>
</dbReference>
<gene>
    <name evidence="2" type="ORF">Tsedi_01475</name>
</gene>
<keyword evidence="2" id="KW-0378">Hydrolase</keyword>
<comment type="caution">
    <text evidence="2">The sequence shown here is derived from an EMBL/GenBank/DDBJ whole genome shotgun (WGS) entry which is preliminary data.</text>
</comment>
<dbReference type="InterPro" id="IPR011335">
    <property type="entry name" value="Restrct_endonuc-II-like"/>
</dbReference>
<name>A0A554WNS8_9BURK</name>
<dbReference type="InterPro" id="IPR008538">
    <property type="entry name" value="Uma2"/>
</dbReference>
<keyword evidence="2" id="KW-0540">Nuclease</keyword>
<dbReference type="AlphaFoldDB" id="A0A554WNS8"/>
<evidence type="ECO:0000313" key="3">
    <source>
        <dbReference type="Proteomes" id="UP000320225"/>
    </source>
</evidence>
<evidence type="ECO:0000313" key="2">
    <source>
        <dbReference type="EMBL" id="TSE25229.1"/>
    </source>
</evidence>
<dbReference type="Proteomes" id="UP000320225">
    <property type="component" value="Unassembled WGS sequence"/>
</dbReference>
<dbReference type="Gene3D" id="3.90.1570.10">
    <property type="entry name" value="tt1808, chain A"/>
    <property type="match status" value="1"/>
</dbReference>
<dbReference type="GO" id="GO:0004519">
    <property type="term" value="F:endonuclease activity"/>
    <property type="evidence" value="ECO:0007669"/>
    <property type="project" value="UniProtKB-KW"/>
</dbReference>
<organism evidence="2 3">
    <name type="scientific">Tepidimonas sediminis</name>
    <dbReference type="NCBI Taxonomy" id="2588941"/>
    <lineage>
        <taxon>Bacteria</taxon>
        <taxon>Pseudomonadati</taxon>
        <taxon>Pseudomonadota</taxon>
        <taxon>Betaproteobacteria</taxon>
        <taxon>Burkholderiales</taxon>
        <taxon>Tepidimonas</taxon>
    </lineage>
</organism>
<dbReference type="PANTHER" id="PTHR36558:SF1">
    <property type="entry name" value="RESTRICTION ENDONUCLEASE DOMAIN-CONTAINING PROTEIN-RELATED"/>
    <property type="match status" value="1"/>
</dbReference>
<sequence length="186" mass="21478">MTALARPETWLSPEDYLQGELVSDVRHEYVAGRVYAMVGASRTHNRIAMATAHALLPRARRHGCQVFVADMKVRIDYGGQEVYYYPDVMVACDPRDRADYHVDRPCLIVEVLSEHTERIDRREKLLAYQRVPSMELYLVVAQDRRWVEAYRRSRDWVLEGYADGAIELPCVDGTLSLDEIYADVEL</sequence>
<dbReference type="Pfam" id="PF05685">
    <property type="entry name" value="Uma2"/>
    <property type="match status" value="1"/>
</dbReference>
<accession>A0A554WNS8</accession>
<feature type="domain" description="Putative restriction endonuclease" evidence="1">
    <location>
        <begin position="14"/>
        <end position="162"/>
    </location>
</feature>
<dbReference type="SUPFAM" id="SSF52980">
    <property type="entry name" value="Restriction endonuclease-like"/>
    <property type="match status" value="1"/>
</dbReference>
<protein>
    <submittedName>
        <fullName evidence="2">Putative restriction endonuclease</fullName>
    </submittedName>
</protein>